<evidence type="ECO:0000256" key="3">
    <source>
        <dbReference type="ARBA" id="ARBA00022989"/>
    </source>
</evidence>
<evidence type="ECO:0000256" key="4">
    <source>
        <dbReference type="ARBA" id="ARBA00023136"/>
    </source>
</evidence>
<dbReference type="PANTHER" id="PTHR47685">
    <property type="entry name" value="MAGNESIUM TRANSPORT PROTEIN CORA"/>
    <property type="match status" value="1"/>
</dbReference>
<dbReference type="Gene3D" id="1.20.58.340">
    <property type="entry name" value="Magnesium transport protein CorA, transmembrane region"/>
    <property type="match status" value="1"/>
</dbReference>
<feature type="compositionally biased region" description="Low complexity" evidence="6">
    <location>
        <begin position="60"/>
        <end position="75"/>
    </location>
</feature>
<evidence type="ECO:0000313" key="9">
    <source>
        <dbReference type="Proteomes" id="UP001224890"/>
    </source>
</evidence>
<dbReference type="InterPro" id="IPR050829">
    <property type="entry name" value="CorA_MIT"/>
</dbReference>
<protein>
    <recommendedName>
        <fullName evidence="10">Ankyrin repeat protein</fullName>
    </recommendedName>
</protein>
<keyword evidence="5" id="KW-0175">Coiled coil</keyword>
<feature type="coiled-coil region" evidence="5">
    <location>
        <begin position="564"/>
        <end position="591"/>
    </location>
</feature>
<dbReference type="PANTHER" id="PTHR47685:SF1">
    <property type="entry name" value="MAGNESIUM TRANSPORT PROTEIN CORA"/>
    <property type="match status" value="1"/>
</dbReference>
<keyword evidence="2 7" id="KW-0812">Transmembrane</keyword>
<feature type="region of interest" description="Disordered" evidence="6">
    <location>
        <begin position="165"/>
        <end position="197"/>
    </location>
</feature>
<accession>A0AAJ0ETP2</accession>
<dbReference type="AlphaFoldDB" id="A0AAJ0ETP2"/>
<keyword evidence="4 7" id="KW-0472">Membrane</keyword>
<proteinExistence type="predicted"/>
<comment type="subcellular location">
    <subcellularLocation>
        <location evidence="1">Membrane</location>
        <topology evidence="1">Multi-pass membrane protein</topology>
    </subcellularLocation>
</comment>
<organism evidence="8 9">
    <name type="scientific">Colletotrichum godetiae</name>
    <dbReference type="NCBI Taxonomy" id="1209918"/>
    <lineage>
        <taxon>Eukaryota</taxon>
        <taxon>Fungi</taxon>
        <taxon>Dikarya</taxon>
        <taxon>Ascomycota</taxon>
        <taxon>Pezizomycotina</taxon>
        <taxon>Sordariomycetes</taxon>
        <taxon>Hypocreomycetidae</taxon>
        <taxon>Glomerellales</taxon>
        <taxon>Glomerellaceae</taxon>
        <taxon>Colletotrichum</taxon>
        <taxon>Colletotrichum acutatum species complex</taxon>
    </lineage>
</organism>
<dbReference type="InterPro" id="IPR002523">
    <property type="entry name" value="MgTranspt_CorA/ZnTranspt_ZntB"/>
</dbReference>
<evidence type="ECO:0000256" key="6">
    <source>
        <dbReference type="SAM" id="MobiDB-lite"/>
    </source>
</evidence>
<dbReference type="Proteomes" id="UP001224890">
    <property type="component" value="Unassembled WGS sequence"/>
</dbReference>
<feature type="compositionally biased region" description="Polar residues" evidence="6">
    <location>
        <begin position="132"/>
        <end position="143"/>
    </location>
</feature>
<keyword evidence="3 7" id="KW-1133">Transmembrane helix</keyword>
<dbReference type="GO" id="GO:0046873">
    <property type="term" value="F:metal ion transmembrane transporter activity"/>
    <property type="evidence" value="ECO:0007669"/>
    <property type="project" value="InterPro"/>
</dbReference>
<dbReference type="RefSeq" id="XP_060430419.1">
    <property type="nucleotide sequence ID" value="XM_060565325.1"/>
</dbReference>
<feature type="compositionally biased region" description="Polar residues" evidence="6">
    <location>
        <begin position="76"/>
        <end position="86"/>
    </location>
</feature>
<feature type="transmembrane region" description="Helical" evidence="7">
    <location>
        <begin position="661"/>
        <end position="680"/>
    </location>
</feature>
<keyword evidence="9" id="KW-1185">Reference proteome</keyword>
<dbReference type="SUPFAM" id="SSF144083">
    <property type="entry name" value="Magnesium transport protein CorA, transmembrane region"/>
    <property type="match status" value="1"/>
</dbReference>
<evidence type="ECO:0008006" key="10">
    <source>
        <dbReference type="Google" id="ProtNLM"/>
    </source>
</evidence>
<evidence type="ECO:0000256" key="7">
    <source>
        <dbReference type="SAM" id="Phobius"/>
    </source>
</evidence>
<evidence type="ECO:0000313" key="8">
    <source>
        <dbReference type="EMBL" id="KAK1676416.1"/>
    </source>
</evidence>
<feature type="transmembrane region" description="Helical" evidence="7">
    <location>
        <begin position="700"/>
        <end position="720"/>
    </location>
</feature>
<name>A0AAJ0ETP2_9PEZI</name>
<dbReference type="GO" id="GO:0016020">
    <property type="term" value="C:membrane"/>
    <property type="evidence" value="ECO:0007669"/>
    <property type="project" value="UniProtKB-SubCell"/>
</dbReference>
<feature type="region of interest" description="Disordered" evidence="6">
    <location>
        <begin position="59"/>
        <end position="148"/>
    </location>
</feature>
<feature type="transmembrane region" description="Helical" evidence="7">
    <location>
        <begin position="726"/>
        <end position="749"/>
    </location>
</feature>
<comment type="caution">
    <text evidence="8">The sequence shown here is derived from an EMBL/GenBank/DDBJ whole genome shotgun (WGS) entry which is preliminary data.</text>
</comment>
<evidence type="ECO:0000256" key="2">
    <source>
        <dbReference type="ARBA" id="ARBA00022692"/>
    </source>
</evidence>
<evidence type="ECO:0000256" key="5">
    <source>
        <dbReference type="SAM" id="Coils"/>
    </source>
</evidence>
<feature type="region of interest" description="Disordered" evidence="6">
    <location>
        <begin position="252"/>
        <end position="276"/>
    </location>
</feature>
<dbReference type="GeneID" id="85449851"/>
<evidence type="ECO:0000256" key="1">
    <source>
        <dbReference type="ARBA" id="ARBA00004141"/>
    </source>
</evidence>
<gene>
    <name evidence="8" type="ORF">BDP55DRAFT_104084</name>
</gene>
<dbReference type="InterPro" id="IPR045863">
    <property type="entry name" value="CorA_TM1_TM2"/>
</dbReference>
<dbReference type="EMBL" id="JAHMHR010000017">
    <property type="protein sequence ID" value="KAK1676416.1"/>
    <property type="molecule type" value="Genomic_DNA"/>
</dbReference>
<dbReference type="Pfam" id="PF01544">
    <property type="entry name" value="CorA"/>
    <property type="match status" value="1"/>
</dbReference>
<feature type="transmembrane region" description="Helical" evidence="7">
    <location>
        <begin position="618"/>
        <end position="641"/>
    </location>
</feature>
<reference evidence="8" key="1">
    <citation type="submission" date="2021-06" db="EMBL/GenBank/DDBJ databases">
        <title>Comparative genomics, transcriptomics and evolutionary studies reveal genomic signatures of adaptation to plant cell wall in hemibiotrophic fungi.</title>
        <authorList>
            <consortium name="DOE Joint Genome Institute"/>
            <person name="Baroncelli R."/>
            <person name="Diaz J.F."/>
            <person name="Benocci T."/>
            <person name="Peng M."/>
            <person name="Battaglia E."/>
            <person name="Haridas S."/>
            <person name="Andreopoulos W."/>
            <person name="Labutti K."/>
            <person name="Pangilinan J."/>
            <person name="Floch G.L."/>
            <person name="Makela M.R."/>
            <person name="Henrissat B."/>
            <person name="Grigoriev I.V."/>
            <person name="Crouch J.A."/>
            <person name="De Vries R.P."/>
            <person name="Sukno S.A."/>
            <person name="Thon M.R."/>
        </authorList>
    </citation>
    <scope>NUCLEOTIDE SEQUENCE</scope>
    <source>
        <strain evidence="8">CBS 193.32</strain>
    </source>
</reference>
<sequence length="770" mass="87275">MLLFQFKVPFLNFETHDGHQEMAQALENRSTEGVKPFGYGRSMMAPGFQAMVENQDVPLRSDQSSSASQARRQVSNDTDGSILTSPTRTARRKTRTRVDAAVRRLGTRLQNWHARRPALPEEPATEVDLERQSPNLGQSNISSPDDEGVRLETLRITAPIAANEQELPVLRDSSGNDHGSFRGTQSQREEPVSQADPEVAFSEVVATSNNNDLSSETSRVFVGRSAEQYGEWNTSQQQQPLLQPGTFHEAGISEQQRQSAPRLAQRRKKELYSPPPGNLHEQLIRGYFSSTTQGFQPRRTLDQYIYSHTESTPYRDNDQVIYRYTRSHSFPEPLILMVDQLWLWILGDETVISCCPLRWNSWVARDSQNQTDITTQPSKPPPFIRWFAGWRQQIPAYERRPRGPNLMESTKTHDMWPEIDPEAPLTVPYLVIQHLSKQGREAIGSVNDLASLITTHCVELLNPHHVADEHLFFEFFDRSIVQASDNVTSAWRIFKDAVRMGSHDVIEITEETELMIEVDDILDELHTMKLVLTKQRTIIRGLNTCLSAIANENPQKLWIKTRVLDDHLLHIDQMEEAAKKAETSLFRLMDLKQKRGSLSEAYYARESARDTAKQGKTVIVFTVVTILFLPVSFIAAMFAINTNGYPLDENDRIPFDYLVKHIMTIGLGLSIPLIIIAFNVDRIARWFGMFRPSQTNLWQWGVAFTACIGLFLALLGPIWASQLSSGIKVAISIVVTMASIASGCGYIAFHIHEAQTSPGFQRKIPEGTWY</sequence>